<dbReference type="Gene3D" id="2.130.10.10">
    <property type="entry name" value="YVTN repeat-like/Quinoprotein amine dehydrogenase"/>
    <property type="match status" value="1"/>
</dbReference>
<evidence type="ECO:0000256" key="1">
    <source>
        <dbReference type="SAM" id="SignalP"/>
    </source>
</evidence>
<organism evidence="2 3">
    <name type="scientific">Alcaligenes faecalis</name>
    <dbReference type="NCBI Taxonomy" id="511"/>
    <lineage>
        <taxon>Bacteria</taxon>
        <taxon>Pseudomonadati</taxon>
        <taxon>Pseudomonadota</taxon>
        <taxon>Betaproteobacteria</taxon>
        <taxon>Burkholderiales</taxon>
        <taxon>Alcaligenaceae</taxon>
        <taxon>Alcaligenes</taxon>
    </lineage>
</organism>
<reference evidence="2 3" key="2">
    <citation type="submission" date="2018-05" db="EMBL/GenBank/DDBJ databases">
        <authorList>
            <person name="Lanie J.A."/>
            <person name="Ng W.-L."/>
            <person name="Kazmierczak K.M."/>
            <person name="Andrzejewski T.M."/>
            <person name="Davidsen T.M."/>
            <person name="Wayne K.J."/>
            <person name="Tettelin H."/>
            <person name="Glass J.I."/>
            <person name="Rusch D."/>
            <person name="Podicherti R."/>
            <person name="Tsui H.-C.T."/>
            <person name="Winkler M.E."/>
        </authorList>
    </citation>
    <scope>NUCLEOTIDE SEQUENCE [LARGE SCALE GENOMIC DNA]</scope>
    <source>
        <strain evidence="2 3">YBY</strain>
    </source>
</reference>
<gene>
    <name evidence="2" type="ORF">DF183_10410</name>
</gene>
<evidence type="ECO:0000313" key="3">
    <source>
        <dbReference type="Proteomes" id="UP000245216"/>
    </source>
</evidence>
<comment type="caution">
    <text evidence="2">The sequence shown here is derived from an EMBL/GenBank/DDBJ whole genome shotgun (WGS) entry which is preliminary data.</text>
</comment>
<dbReference type="AlphaFoldDB" id="A0A2U2BM82"/>
<dbReference type="InterPro" id="IPR015943">
    <property type="entry name" value="WD40/YVTN_repeat-like_dom_sf"/>
</dbReference>
<evidence type="ECO:0000313" key="2">
    <source>
        <dbReference type="EMBL" id="PWE15077.1"/>
    </source>
</evidence>
<dbReference type="RefSeq" id="WP_109089032.1">
    <property type="nucleotide sequence ID" value="NZ_QEXO01000002.1"/>
</dbReference>
<keyword evidence="2" id="KW-0547">Nucleotide-binding</keyword>
<proteinExistence type="predicted"/>
<name>A0A2U2BM82_ALCFA</name>
<reference evidence="2 3" key="1">
    <citation type="submission" date="2018-05" db="EMBL/GenBank/DDBJ databases">
        <title>Genome Sequence of an Efficient Indole-Degrading Bacterium, Alcaligenes sp.YBY.</title>
        <authorList>
            <person name="Yang B."/>
        </authorList>
    </citation>
    <scope>NUCLEOTIDE SEQUENCE [LARGE SCALE GENOMIC DNA]</scope>
    <source>
        <strain evidence="2 3">YBY</strain>
    </source>
</reference>
<dbReference type="GO" id="GO:0005524">
    <property type="term" value="F:ATP binding"/>
    <property type="evidence" value="ECO:0007669"/>
    <property type="project" value="UniProtKB-KW"/>
</dbReference>
<dbReference type="PANTHER" id="PTHR47197:SF3">
    <property type="entry name" value="DIHYDRO-HEME D1 DEHYDROGENASE"/>
    <property type="match status" value="1"/>
</dbReference>
<dbReference type="Proteomes" id="UP000245216">
    <property type="component" value="Unassembled WGS sequence"/>
</dbReference>
<keyword evidence="2" id="KW-0067">ATP-binding</keyword>
<protein>
    <submittedName>
        <fullName evidence="2">ATP-binding protein</fullName>
    </submittedName>
</protein>
<dbReference type="PANTHER" id="PTHR47197">
    <property type="entry name" value="PROTEIN NIRF"/>
    <property type="match status" value="1"/>
</dbReference>
<keyword evidence="1" id="KW-0732">Signal</keyword>
<dbReference type="SUPFAM" id="SSF51004">
    <property type="entry name" value="C-terminal (heme d1) domain of cytochrome cd1-nitrite reductase"/>
    <property type="match status" value="1"/>
</dbReference>
<accession>A0A2U2BM82</accession>
<feature type="chain" id="PRO_5015787900" evidence="1">
    <location>
        <begin position="36"/>
        <end position="465"/>
    </location>
</feature>
<dbReference type="InterPro" id="IPR011048">
    <property type="entry name" value="Haem_d1_sf"/>
</dbReference>
<sequence>MLINVNCIRRTPAALLRKAGLSAAVLSLSLANAFAAPAFDQPDADFRGSLNAAGVVYAGTEAQLAGRGFTPGQEVILLQNGHTLTPQALVADKEGNLSTTVAIPAEAAVGVHPVVMQVSKPSTAGIFNLKVSPKVELSDQDKFELQSQHLVPGLYQSAYSPKNKVLFVTSAVGRPPVKQSQLVKVNPKTLAVEASVTPAAQKGRDDGQVQAVYGVDVDDKQGNVWVTNTRSSSVAVYSQKDLKLVKQFEDGVVSHPRDVVVDEKADRAYVSSPGADTLAVFDTKKLTQLDPIELQSKTRNKPGTMSLVLDAEKDRLYTVSASTNELIIVDLKNDNAQTVFPVPGARGLAGVSVDSKNDQVYITAQGSDNLLILNAKDGSVQHDIKIGAGALNVVFDPKTSLAYVASRGAGTVTAVNGKGEIVANLDGGSFPNHVSLDGEGNAYLVNKSKGKDDQTADRITRLHLK</sequence>
<dbReference type="SUPFAM" id="SSF50956">
    <property type="entry name" value="Thermostable phytase (3-phytase)"/>
    <property type="match status" value="1"/>
</dbReference>
<dbReference type="EMBL" id="QEXO01000002">
    <property type="protein sequence ID" value="PWE15077.1"/>
    <property type="molecule type" value="Genomic_DNA"/>
</dbReference>
<dbReference type="InterPro" id="IPR051200">
    <property type="entry name" value="Host-pathogen_enzymatic-act"/>
</dbReference>
<dbReference type="STRING" id="511.UZ73_09195"/>
<feature type="signal peptide" evidence="1">
    <location>
        <begin position="1"/>
        <end position="35"/>
    </location>
</feature>